<reference evidence="2 3" key="1">
    <citation type="submission" date="2020-11" db="EMBL/GenBank/DDBJ databases">
        <title>Draft genome sequencing of a Lachnospiraceae strain isolated from anoxic soil subjected to BSD treatment.</title>
        <authorList>
            <person name="Uek A."/>
            <person name="Tonouchi A."/>
        </authorList>
    </citation>
    <scope>NUCLEOTIDE SEQUENCE [LARGE SCALE GENOMIC DNA]</scope>
    <source>
        <strain evidence="2 3">TB5</strain>
    </source>
</reference>
<dbReference type="EMBL" id="AP024169">
    <property type="protein sequence ID" value="BCN31569.1"/>
    <property type="molecule type" value="Genomic_DNA"/>
</dbReference>
<accession>A0A7R7EMJ4</accession>
<sequence length="240" mass="26461">MKSFSITDVGMKRKVNQDYVYSQENAVGSLPNLFIVADGMGGHNAGDYASRFCVESVIHTIVNGNQKTPIGIIEAAITNANKLLIEEAKKSSDLEGMGTTFVLATIMEDVLYVANIGDSRLYIVNDTIKQITEDHSLVEEMVKTGEIERKDARLHPNKNIITRALGANQLVVPDFFEVNITEDDTILMCSDGLSNMMDDDDILRIMKEYPDDIEKAASKLIEAANEYGGNDNIAIIIVRP</sequence>
<name>A0A7R7EMJ4_9FIRM</name>
<dbReference type="SUPFAM" id="SSF81606">
    <property type="entry name" value="PP2C-like"/>
    <property type="match status" value="1"/>
</dbReference>
<dbReference type="Proteomes" id="UP000595897">
    <property type="component" value="Chromosome"/>
</dbReference>
<evidence type="ECO:0000259" key="1">
    <source>
        <dbReference type="PROSITE" id="PS51746"/>
    </source>
</evidence>
<dbReference type="GO" id="GO:0004722">
    <property type="term" value="F:protein serine/threonine phosphatase activity"/>
    <property type="evidence" value="ECO:0007669"/>
    <property type="project" value="InterPro"/>
</dbReference>
<evidence type="ECO:0000313" key="2">
    <source>
        <dbReference type="EMBL" id="BCN31569.1"/>
    </source>
</evidence>
<dbReference type="SMART" id="SM00332">
    <property type="entry name" value="PP2Cc"/>
    <property type="match status" value="1"/>
</dbReference>
<protein>
    <submittedName>
        <fullName evidence="2">Protein phosphatase</fullName>
    </submittedName>
</protein>
<dbReference type="KEGG" id="ahb:bsdtb5_28640"/>
<dbReference type="AlphaFoldDB" id="A0A7R7EMJ4"/>
<dbReference type="Pfam" id="PF13672">
    <property type="entry name" value="PP2C_2"/>
    <property type="match status" value="1"/>
</dbReference>
<dbReference type="Gene3D" id="3.60.40.10">
    <property type="entry name" value="PPM-type phosphatase domain"/>
    <property type="match status" value="1"/>
</dbReference>
<dbReference type="RefSeq" id="WP_271712681.1">
    <property type="nucleotide sequence ID" value="NZ_AP024169.1"/>
</dbReference>
<dbReference type="PANTHER" id="PTHR47992">
    <property type="entry name" value="PROTEIN PHOSPHATASE"/>
    <property type="match status" value="1"/>
</dbReference>
<dbReference type="SMART" id="SM00331">
    <property type="entry name" value="PP2C_SIG"/>
    <property type="match status" value="1"/>
</dbReference>
<proteinExistence type="predicted"/>
<feature type="domain" description="PPM-type phosphatase" evidence="1">
    <location>
        <begin position="3"/>
        <end position="240"/>
    </location>
</feature>
<dbReference type="CDD" id="cd00143">
    <property type="entry name" value="PP2Cc"/>
    <property type="match status" value="1"/>
</dbReference>
<gene>
    <name evidence="2" type="ORF">bsdtb5_28640</name>
</gene>
<keyword evidence="3" id="KW-1185">Reference proteome</keyword>
<dbReference type="InterPro" id="IPR036457">
    <property type="entry name" value="PPM-type-like_dom_sf"/>
</dbReference>
<dbReference type="NCBIfam" id="NF033484">
    <property type="entry name" value="Stp1_PP2C_phos"/>
    <property type="match status" value="1"/>
</dbReference>
<organism evidence="2 3">
    <name type="scientific">Anaeromicropila herbilytica</name>
    <dbReference type="NCBI Taxonomy" id="2785025"/>
    <lineage>
        <taxon>Bacteria</taxon>
        <taxon>Bacillati</taxon>
        <taxon>Bacillota</taxon>
        <taxon>Clostridia</taxon>
        <taxon>Lachnospirales</taxon>
        <taxon>Lachnospiraceae</taxon>
        <taxon>Anaeromicropila</taxon>
    </lineage>
</organism>
<dbReference type="PROSITE" id="PS51746">
    <property type="entry name" value="PPM_2"/>
    <property type="match status" value="1"/>
</dbReference>
<evidence type="ECO:0000313" key="3">
    <source>
        <dbReference type="Proteomes" id="UP000595897"/>
    </source>
</evidence>
<dbReference type="InterPro" id="IPR015655">
    <property type="entry name" value="PP2C"/>
</dbReference>
<dbReference type="InterPro" id="IPR001932">
    <property type="entry name" value="PPM-type_phosphatase-like_dom"/>
</dbReference>